<comment type="caution">
    <text evidence="7">The sequence shown here is derived from an EMBL/GenBank/DDBJ whole genome shotgun (WGS) entry which is preliminary data.</text>
</comment>
<dbReference type="PANTHER" id="PTHR32196">
    <property type="entry name" value="ABC TRANSPORTER PERMEASE PROTEIN YPHD-RELATED-RELATED"/>
    <property type="match status" value="1"/>
</dbReference>
<keyword evidence="5 6" id="KW-0472">Membrane</keyword>
<gene>
    <name evidence="7" type="ORF">LCGC14_3077350</name>
</gene>
<accession>A0A0F8WE66</accession>
<evidence type="ECO:0008006" key="8">
    <source>
        <dbReference type="Google" id="ProtNLM"/>
    </source>
</evidence>
<protein>
    <recommendedName>
        <fullName evidence="8">ABC transporter permease</fullName>
    </recommendedName>
</protein>
<feature type="transmembrane region" description="Helical" evidence="6">
    <location>
        <begin position="104"/>
        <end position="129"/>
    </location>
</feature>
<feature type="transmembrane region" description="Helical" evidence="6">
    <location>
        <begin position="45"/>
        <end position="68"/>
    </location>
</feature>
<keyword evidence="4 6" id="KW-1133">Transmembrane helix</keyword>
<keyword evidence="3 6" id="KW-0812">Transmembrane</keyword>
<proteinExistence type="predicted"/>
<feature type="transmembrane region" description="Helical" evidence="6">
    <location>
        <begin position="75"/>
        <end position="92"/>
    </location>
</feature>
<evidence type="ECO:0000256" key="1">
    <source>
        <dbReference type="ARBA" id="ARBA00004651"/>
    </source>
</evidence>
<feature type="non-terminal residue" evidence="7">
    <location>
        <position position="132"/>
    </location>
</feature>
<evidence type="ECO:0000256" key="2">
    <source>
        <dbReference type="ARBA" id="ARBA00022475"/>
    </source>
</evidence>
<evidence type="ECO:0000256" key="5">
    <source>
        <dbReference type="ARBA" id="ARBA00023136"/>
    </source>
</evidence>
<reference evidence="7" key="1">
    <citation type="journal article" date="2015" name="Nature">
        <title>Complex archaea that bridge the gap between prokaryotes and eukaryotes.</title>
        <authorList>
            <person name="Spang A."/>
            <person name="Saw J.H."/>
            <person name="Jorgensen S.L."/>
            <person name="Zaremba-Niedzwiedzka K."/>
            <person name="Martijn J."/>
            <person name="Lind A.E."/>
            <person name="van Eijk R."/>
            <person name="Schleper C."/>
            <person name="Guy L."/>
            <person name="Ettema T.J."/>
        </authorList>
    </citation>
    <scope>NUCLEOTIDE SEQUENCE</scope>
</reference>
<dbReference type="AlphaFoldDB" id="A0A0F8WE66"/>
<feature type="transmembrane region" description="Helical" evidence="6">
    <location>
        <begin position="12"/>
        <end position="39"/>
    </location>
</feature>
<dbReference type="EMBL" id="LAZR01065630">
    <property type="protein sequence ID" value="KKK55162.1"/>
    <property type="molecule type" value="Genomic_DNA"/>
</dbReference>
<evidence type="ECO:0000313" key="7">
    <source>
        <dbReference type="EMBL" id="KKK55162.1"/>
    </source>
</evidence>
<evidence type="ECO:0000256" key="6">
    <source>
        <dbReference type="SAM" id="Phobius"/>
    </source>
</evidence>
<organism evidence="7">
    <name type="scientific">marine sediment metagenome</name>
    <dbReference type="NCBI Taxonomy" id="412755"/>
    <lineage>
        <taxon>unclassified sequences</taxon>
        <taxon>metagenomes</taxon>
        <taxon>ecological metagenomes</taxon>
    </lineage>
</organism>
<dbReference type="GO" id="GO:0005886">
    <property type="term" value="C:plasma membrane"/>
    <property type="evidence" value="ECO:0007669"/>
    <property type="project" value="UniProtKB-SubCell"/>
</dbReference>
<keyword evidence="2" id="KW-1003">Cell membrane</keyword>
<dbReference type="Pfam" id="PF02653">
    <property type="entry name" value="BPD_transp_2"/>
    <property type="match status" value="1"/>
</dbReference>
<dbReference type="GO" id="GO:0022857">
    <property type="term" value="F:transmembrane transporter activity"/>
    <property type="evidence" value="ECO:0007669"/>
    <property type="project" value="InterPro"/>
</dbReference>
<name>A0A0F8WE66_9ZZZZ</name>
<evidence type="ECO:0000256" key="3">
    <source>
        <dbReference type="ARBA" id="ARBA00022692"/>
    </source>
</evidence>
<evidence type="ECO:0000256" key="4">
    <source>
        <dbReference type="ARBA" id="ARBA00022989"/>
    </source>
</evidence>
<dbReference type="InterPro" id="IPR001851">
    <property type="entry name" value="ABC_transp_permease"/>
</dbReference>
<sequence length="132" mass="13610">MSYVAITAFGMTFVITLGGLDLSVGGTAAIVGVSLALILGMGVPLVLAIILCLIIAMILGSINGVIVVKGKIEPFLVTLATMNIYRGVALVFTGGRPVPIVSEIFVQIFGNGLLFNVIPAPILIMAVFFGST</sequence>
<comment type="subcellular location">
    <subcellularLocation>
        <location evidence="1">Cell membrane</location>
        <topology evidence="1">Multi-pass membrane protein</topology>
    </subcellularLocation>
</comment>